<dbReference type="Gene3D" id="3.30.420.10">
    <property type="entry name" value="Ribonuclease H-like superfamily/Ribonuclease H"/>
    <property type="match status" value="1"/>
</dbReference>
<keyword evidence="2" id="KW-1185">Reference proteome</keyword>
<gene>
    <name evidence="1" type="ORF">AVEN_183246_1</name>
</gene>
<dbReference type="PANTHER" id="PTHR47326">
    <property type="entry name" value="TRANSPOSABLE ELEMENT TC3 TRANSPOSASE-LIKE PROTEIN"/>
    <property type="match status" value="1"/>
</dbReference>
<dbReference type="EMBL" id="BGPR01026056">
    <property type="protein sequence ID" value="GBN95482.1"/>
    <property type="molecule type" value="Genomic_DNA"/>
</dbReference>
<dbReference type="OrthoDB" id="6436543at2759"/>
<dbReference type="PANTHER" id="PTHR47326:SF1">
    <property type="entry name" value="HTH PSQ-TYPE DOMAIN-CONTAINING PROTEIN"/>
    <property type="match status" value="1"/>
</dbReference>
<evidence type="ECO:0008006" key="3">
    <source>
        <dbReference type="Google" id="ProtNLM"/>
    </source>
</evidence>
<dbReference type="InterPro" id="IPR036397">
    <property type="entry name" value="RNaseH_sf"/>
</dbReference>
<name>A0A4Y2T4H3_ARAVE</name>
<organism evidence="1 2">
    <name type="scientific">Araneus ventricosus</name>
    <name type="common">Orbweaver spider</name>
    <name type="synonym">Epeira ventricosa</name>
    <dbReference type="NCBI Taxonomy" id="182803"/>
    <lineage>
        <taxon>Eukaryota</taxon>
        <taxon>Metazoa</taxon>
        <taxon>Ecdysozoa</taxon>
        <taxon>Arthropoda</taxon>
        <taxon>Chelicerata</taxon>
        <taxon>Arachnida</taxon>
        <taxon>Araneae</taxon>
        <taxon>Araneomorphae</taxon>
        <taxon>Entelegynae</taxon>
        <taxon>Araneoidea</taxon>
        <taxon>Araneidae</taxon>
        <taxon>Araneus</taxon>
    </lineage>
</organism>
<protein>
    <recommendedName>
        <fullName evidence="3">Transposable element Tc3 transposase</fullName>
    </recommendedName>
</protein>
<accession>A0A4Y2T4H3</accession>
<evidence type="ECO:0000313" key="2">
    <source>
        <dbReference type="Proteomes" id="UP000499080"/>
    </source>
</evidence>
<reference evidence="1 2" key="1">
    <citation type="journal article" date="2019" name="Sci. Rep.">
        <title>Orb-weaving spider Araneus ventricosus genome elucidates the spidroin gene catalogue.</title>
        <authorList>
            <person name="Kono N."/>
            <person name="Nakamura H."/>
            <person name="Ohtoshi R."/>
            <person name="Moran D.A.P."/>
            <person name="Shinohara A."/>
            <person name="Yoshida Y."/>
            <person name="Fujiwara M."/>
            <person name="Mori M."/>
            <person name="Tomita M."/>
            <person name="Arakawa K."/>
        </authorList>
    </citation>
    <scope>NUCLEOTIDE SEQUENCE [LARGE SCALE GENOMIC DNA]</scope>
</reference>
<dbReference type="GO" id="GO:0003676">
    <property type="term" value="F:nucleic acid binding"/>
    <property type="evidence" value="ECO:0007669"/>
    <property type="project" value="InterPro"/>
</dbReference>
<dbReference type="AlphaFoldDB" id="A0A4Y2T4H3"/>
<evidence type="ECO:0000313" key="1">
    <source>
        <dbReference type="EMBL" id="GBN95482.1"/>
    </source>
</evidence>
<proteinExistence type="predicted"/>
<comment type="caution">
    <text evidence="1">The sequence shown here is derived from an EMBL/GenBank/DDBJ whole genome shotgun (WGS) entry which is preliminary data.</text>
</comment>
<dbReference type="Proteomes" id="UP000499080">
    <property type="component" value="Unassembled WGS sequence"/>
</dbReference>
<sequence length="141" mass="16232">MGHAMNLFCATSSFLHCNSADVCKAQFLCKLALLHTPVKQLLNMHFGNDRIICRHFPTAWTPRSPDLNPCDFWLWGYLKDVVYGGPIANLDELKNRITQHIHNITTETLRSVVELAVLRFQIIVENGIEHFLSKSKPNYFY</sequence>